<accession>A0A3N3E698</accession>
<evidence type="ECO:0000256" key="1">
    <source>
        <dbReference type="SAM" id="MobiDB-lite"/>
    </source>
</evidence>
<dbReference type="Proteomes" id="UP000278792">
    <property type="component" value="Unassembled WGS sequence"/>
</dbReference>
<evidence type="ECO:0000313" key="3">
    <source>
        <dbReference type="Proteomes" id="UP000278792"/>
    </source>
</evidence>
<proteinExistence type="predicted"/>
<organism evidence="2 3">
    <name type="scientific">Vibrio ponticus</name>
    <dbReference type="NCBI Taxonomy" id="265668"/>
    <lineage>
        <taxon>Bacteria</taxon>
        <taxon>Pseudomonadati</taxon>
        <taxon>Pseudomonadota</taxon>
        <taxon>Gammaproteobacteria</taxon>
        <taxon>Vibrionales</taxon>
        <taxon>Vibrionaceae</taxon>
        <taxon>Vibrio</taxon>
    </lineage>
</organism>
<comment type="caution">
    <text evidence="2">The sequence shown here is derived from an EMBL/GenBank/DDBJ whole genome shotgun (WGS) entry which is preliminary data.</text>
</comment>
<dbReference type="EMBL" id="RKIK01000003">
    <property type="protein sequence ID" value="ROV62204.1"/>
    <property type="molecule type" value="Genomic_DNA"/>
</dbReference>
<feature type="region of interest" description="Disordered" evidence="1">
    <location>
        <begin position="137"/>
        <end position="164"/>
    </location>
</feature>
<feature type="compositionally biased region" description="Basic and acidic residues" evidence="1">
    <location>
        <begin position="144"/>
        <end position="159"/>
    </location>
</feature>
<protein>
    <submittedName>
        <fullName evidence="2">IS1 family transposase</fullName>
    </submittedName>
</protein>
<name>A0A3N3E698_9VIBR</name>
<evidence type="ECO:0000313" key="2">
    <source>
        <dbReference type="EMBL" id="ROV62204.1"/>
    </source>
</evidence>
<sequence length="457" mass="51174">MLDLNVCKSRHCKNLGVANAPEYQYNVRPLGFLSMRCDACSATPPMLDNQSYRLIWQHWQQQLALVMGSGCPDCGSQAVKRFGHSSNGKARFRCKMCGKTYSVRNSVMKGQQQLVSLIDKQLDKPLDKSMDKQIAKPIELCRNQQREGEQREGEQREGEGQNGKLTQLAAQYGVHFDRACEQLKRRAWQTLWSQPAADNMASVVFTLGYKGRDNNLWGILTTDMQSGKILHLSTTLLPLALPTLGRYQSCVDAPPLVVESTDSAIELAHKQEQRFLHRQQFDRCDFGQGKLSKSSQSHALPVLTAHAHFALLKALHHGEQGGAHVLAHEVFLRGACITQYAQQVKNQQMALVYVVGATAGETQASVRLLTTRLLTTRKLGWWQNIWQEYGDESGATKAYSVLCGKTEMRADEISLLSATKALRYIEQHSQRLNLDQMTASRLESLLLALAANYNQAL</sequence>
<gene>
    <name evidence="2" type="ORF">EGH82_02275</name>
</gene>
<dbReference type="AlphaFoldDB" id="A0A3N3E698"/>
<reference evidence="2 3" key="1">
    <citation type="submission" date="2018-11" db="EMBL/GenBank/DDBJ databases">
        <title>Vibrio ponticus strain CAIM 1751 pathogenic for the snapper Lutjanus guttatus.</title>
        <authorList>
            <person name="Soto-Rodriguez S."/>
            <person name="Lozano-Olvera R."/>
            <person name="Gomez-Gil B."/>
        </authorList>
    </citation>
    <scope>NUCLEOTIDE SEQUENCE [LARGE SCALE GENOMIC DNA]</scope>
    <source>
        <strain evidence="2 3">CAIM 1751</strain>
    </source>
</reference>